<gene>
    <name evidence="1" type="ORF">C5E45_20555</name>
</gene>
<organism evidence="1 2">
    <name type="scientific">Nocardia nova</name>
    <dbReference type="NCBI Taxonomy" id="37330"/>
    <lineage>
        <taxon>Bacteria</taxon>
        <taxon>Bacillati</taxon>
        <taxon>Actinomycetota</taxon>
        <taxon>Actinomycetes</taxon>
        <taxon>Mycobacteriales</taxon>
        <taxon>Nocardiaceae</taxon>
        <taxon>Nocardia</taxon>
    </lineage>
</organism>
<proteinExistence type="predicted"/>
<evidence type="ECO:0000313" key="2">
    <source>
        <dbReference type="Proteomes" id="UP000239874"/>
    </source>
</evidence>
<evidence type="ECO:0000313" key="1">
    <source>
        <dbReference type="EMBL" id="PPJ36438.1"/>
    </source>
</evidence>
<accession>A0A2S6AMI7</accession>
<comment type="caution">
    <text evidence="1">The sequence shown here is derived from an EMBL/GenBank/DDBJ whole genome shotgun (WGS) entry which is preliminary data.</text>
</comment>
<name>A0A2S6AMI7_9NOCA</name>
<dbReference type="Proteomes" id="UP000239874">
    <property type="component" value="Unassembled WGS sequence"/>
</dbReference>
<dbReference type="AlphaFoldDB" id="A0A2S6AMI7"/>
<dbReference type="EMBL" id="PSZC01000014">
    <property type="protein sequence ID" value="PPJ36438.1"/>
    <property type="molecule type" value="Genomic_DNA"/>
</dbReference>
<reference evidence="1 2" key="1">
    <citation type="submission" date="2018-02" db="EMBL/GenBank/DDBJ databases">
        <title>8 Nocardia nova and 1 Nocardia cyriacigeorgica strain used for evolution to TMP-SMX.</title>
        <authorList>
            <person name="Mehta H."/>
            <person name="Weng J."/>
            <person name="Shamoo Y."/>
        </authorList>
    </citation>
    <scope>NUCLEOTIDE SEQUENCE [LARGE SCALE GENOMIC DNA]</scope>
    <source>
        <strain evidence="1 2">MDA3139</strain>
    </source>
</reference>
<sequence>MKGTTMEDQEEYTFDTYMVATVAVKAGSFEEARAALRYIDVSFDEPVRLRDAVMTSIGFRGAAAAWPNPDMPVEQGRHIESHYNDTGFAQLERMVVVAPELPMLFRVVQVSPEGEDMKTVTADQLDNLMQFDDVIRVGLGREVSAASEIEAPEVLVGDNDTVEVSDGWEALSGFSDQPGYNGPLVNSSVPIKGRMTEHILSHPGLYCAVFDPGSLAYLVLHRNDNETVWKELG</sequence>
<protein>
    <submittedName>
        <fullName evidence="1">Uncharacterized protein</fullName>
    </submittedName>
</protein>